<dbReference type="EMBL" id="QEAN01000283">
    <property type="protein sequence ID" value="TPX41148.1"/>
    <property type="molecule type" value="Genomic_DNA"/>
</dbReference>
<evidence type="ECO:0000313" key="13">
    <source>
        <dbReference type="Proteomes" id="UP000317494"/>
    </source>
</evidence>
<dbReference type="SUPFAM" id="SSF52029">
    <property type="entry name" value="GroEL apical domain-like"/>
    <property type="match status" value="1"/>
</dbReference>
<dbReference type="GO" id="GO:0140662">
    <property type="term" value="F:ATP-dependent protein folding chaperone"/>
    <property type="evidence" value="ECO:0007669"/>
    <property type="project" value="InterPro"/>
</dbReference>
<dbReference type="NCBIfam" id="TIGR02346">
    <property type="entry name" value="chap_CCT_theta"/>
    <property type="match status" value="1"/>
</dbReference>
<dbReference type="PROSITE" id="PS00751">
    <property type="entry name" value="TCP1_2"/>
    <property type="match status" value="1"/>
</dbReference>
<dbReference type="InterPro" id="IPR027410">
    <property type="entry name" value="TCP-1-like_intermed_sf"/>
</dbReference>
<keyword evidence="6 10" id="KW-0547">Nucleotide-binding</keyword>
<comment type="caution">
    <text evidence="12">The sequence shown here is derived from an EMBL/GenBank/DDBJ whole genome shotgun (WGS) entry which is preliminary data.</text>
</comment>
<dbReference type="InterPro" id="IPR027413">
    <property type="entry name" value="GROEL-like_equatorial_sf"/>
</dbReference>
<dbReference type="VEuPathDB" id="FungiDB:SeMB42_g05711"/>
<comment type="function">
    <text evidence="1">Molecular chaperone; assists the folding of proteins upon ATP hydrolysis.</text>
</comment>
<keyword evidence="13" id="KW-1185">Reference proteome</keyword>
<evidence type="ECO:0000256" key="2">
    <source>
        <dbReference type="ARBA" id="ARBA00004496"/>
    </source>
</evidence>
<dbReference type="InterPro" id="IPR017998">
    <property type="entry name" value="Chaperone_TCP-1"/>
</dbReference>
<comment type="similarity">
    <text evidence="3 10">Belongs to the TCP-1 chaperonin family.</text>
</comment>
<organism evidence="12 14">
    <name type="scientific">Synchytrium endobioticum</name>
    <dbReference type="NCBI Taxonomy" id="286115"/>
    <lineage>
        <taxon>Eukaryota</taxon>
        <taxon>Fungi</taxon>
        <taxon>Fungi incertae sedis</taxon>
        <taxon>Chytridiomycota</taxon>
        <taxon>Chytridiomycota incertae sedis</taxon>
        <taxon>Chytridiomycetes</taxon>
        <taxon>Synchytriales</taxon>
        <taxon>Synchytriaceae</taxon>
        <taxon>Synchytrium</taxon>
    </lineage>
</organism>
<dbReference type="Proteomes" id="UP000317494">
    <property type="component" value="Unassembled WGS sequence"/>
</dbReference>
<dbReference type="FunFam" id="3.50.7.10:FF:000008">
    <property type="entry name" value="T-complex protein 1 subunit theta"/>
    <property type="match status" value="1"/>
</dbReference>
<name>A0A507D1U8_9FUNG</name>
<dbReference type="InterPro" id="IPR053374">
    <property type="entry name" value="TCP-1_chaperonin"/>
</dbReference>
<evidence type="ECO:0000256" key="9">
    <source>
        <dbReference type="ARBA" id="ARBA00029602"/>
    </source>
</evidence>
<evidence type="ECO:0000256" key="5">
    <source>
        <dbReference type="ARBA" id="ARBA00022490"/>
    </source>
</evidence>
<comment type="subcellular location">
    <subcellularLocation>
        <location evidence="2">Cytoplasm</location>
    </subcellularLocation>
</comment>
<dbReference type="GO" id="GO:0005832">
    <property type="term" value="C:chaperonin-containing T-complex"/>
    <property type="evidence" value="ECO:0007669"/>
    <property type="project" value="UniProtKB-ARBA"/>
</dbReference>
<evidence type="ECO:0000256" key="10">
    <source>
        <dbReference type="RuleBase" id="RU004187"/>
    </source>
</evidence>
<evidence type="ECO:0000256" key="8">
    <source>
        <dbReference type="ARBA" id="ARBA00023186"/>
    </source>
</evidence>
<keyword evidence="5" id="KW-0963">Cytoplasm</keyword>
<dbReference type="SUPFAM" id="SSF54849">
    <property type="entry name" value="GroEL-intermediate domain like"/>
    <property type="match status" value="1"/>
</dbReference>
<dbReference type="PANTHER" id="PTHR11353">
    <property type="entry name" value="CHAPERONIN"/>
    <property type="match status" value="1"/>
</dbReference>
<dbReference type="GO" id="GO:0051082">
    <property type="term" value="F:unfolded protein binding"/>
    <property type="evidence" value="ECO:0007669"/>
    <property type="project" value="InterPro"/>
</dbReference>
<dbReference type="InterPro" id="IPR012721">
    <property type="entry name" value="Chap_CCT_theta"/>
</dbReference>
<dbReference type="Proteomes" id="UP000320475">
    <property type="component" value="Unassembled WGS sequence"/>
</dbReference>
<dbReference type="PRINTS" id="PR00304">
    <property type="entry name" value="TCOMPLEXTCP1"/>
</dbReference>
<dbReference type="AlphaFoldDB" id="A0A507D1U8"/>
<dbReference type="EMBL" id="QEAM01000148">
    <property type="protein sequence ID" value="TPX45238.1"/>
    <property type="molecule type" value="Genomic_DNA"/>
</dbReference>
<evidence type="ECO:0000313" key="12">
    <source>
        <dbReference type="EMBL" id="TPX45238.1"/>
    </source>
</evidence>
<dbReference type="Gene3D" id="1.10.560.10">
    <property type="entry name" value="GroEL-like equatorial domain"/>
    <property type="match status" value="1"/>
</dbReference>
<accession>A0A507D1U8</accession>
<evidence type="ECO:0000313" key="14">
    <source>
        <dbReference type="Proteomes" id="UP000320475"/>
    </source>
</evidence>
<dbReference type="SUPFAM" id="SSF48592">
    <property type="entry name" value="GroEL equatorial domain-like"/>
    <property type="match status" value="1"/>
</dbReference>
<dbReference type="OrthoDB" id="1748577at2759"/>
<dbReference type="GO" id="GO:0005524">
    <property type="term" value="F:ATP binding"/>
    <property type="evidence" value="ECO:0007669"/>
    <property type="project" value="UniProtKB-KW"/>
</dbReference>
<dbReference type="GO" id="GO:0016887">
    <property type="term" value="F:ATP hydrolysis activity"/>
    <property type="evidence" value="ECO:0007669"/>
    <property type="project" value="InterPro"/>
</dbReference>
<dbReference type="Pfam" id="PF00118">
    <property type="entry name" value="Cpn60_TCP1"/>
    <property type="match status" value="1"/>
</dbReference>
<sequence>MSLDHRSRIMALKIPKIGLPNLLKDGYKHLQGLDEAVLRNISATRELSQIVRTSLGPNGRNKMVINHLEKLFVTNDAATIIKELEVVHPAAKLFVMSSQQQEAEQGDGTNFVIVFAGELLQQAEHLLKMGLHPAEIIEGYDVAFKKALEILDAMSVDKIADPASSADLTRIVKSSVTSKQYGYEDFLSELVVNACLEVMPSKPNLFNVDSVRVVKILGGGIHDSSVVKGMVFGREPESVVQKAYKAKVAIFSCALDAQITETKGTVLIHNANEMLNFSKGEEKQLEVIFNEIAASGAKVIVTGSTVGDMALHFLNRLNLVVLKVPSKFDLRRLCRATNATALTRLGPPTAEEMGYVDVCETVEIGSDRCTVFRQEAESSKTATIVVRGGTMNSLDDLERAIDDGVNNVKAVVKDARLLAGAGAFEIELAKQLTSFGDKTPGLNQYSIRKYAEALEVIPRTLAENAGMDSTEVVSKLYAAHHNGTATAGVNIESDDNGTLDAKAMGIFDCLPIKKNAIRLATHAALTILSVDQIIMSKPAGGIKAKQNADWDEDD</sequence>
<comment type="subunit">
    <text evidence="4">Component of the T-complex protein 1 (TCP1) complex.</text>
</comment>
<evidence type="ECO:0000256" key="3">
    <source>
        <dbReference type="ARBA" id="ARBA00008020"/>
    </source>
</evidence>
<reference evidence="13 14" key="1">
    <citation type="journal article" date="2019" name="Sci. Rep.">
        <title>Comparative genomics of chytrid fungi reveal insights into the obligate biotrophic and pathogenic lifestyle of Synchytrium endobioticum.</title>
        <authorList>
            <person name="van de Vossenberg B.T.L.H."/>
            <person name="Warris S."/>
            <person name="Nguyen H.D.T."/>
            <person name="van Gent-Pelzer M.P.E."/>
            <person name="Joly D.L."/>
            <person name="van de Geest H.C."/>
            <person name="Bonants P.J.M."/>
            <person name="Smith D.S."/>
            <person name="Levesque C.A."/>
            <person name="van der Lee T.A.J."/>
        </authorList>
    </citation>
    <scope>NUCLEOTIDE SEQUENCE [LARGE SCALE GENOMIC DNA]</scope>
    <source>
        <strain evidence="12 14">LEV6574</strain>
        <strain evidence="11 13">MB42</strain>
    </source>
</reference>
<dbReference type="STRING" id="286115.A0A507D1U8"/>
<evidence type="ECO:0000256" key="4">
    <source>
        <dbReference type="ARBA" id="ARBA00011381"/>
    </source>
</evidence>
<keyword evidence="7 10" id="KW-0067">ATP-binding</keyword>
<gene>
    <name evidence="12" type="ORF">SeLEV6574_g03985</name>
    <name evidence="11" type="ORF">SeMB42_g05711</name>
</gene>
<evidence type="ECO:0000256" key="7">
    <source>
        <dbReference type="ARBA" id="ARBA00022840"/>
    </source>
</evidence>
<dbReference type="CDD" id="cd03341">
    <property type="entry name" value="TCP1_theta"/>
    <property type="match status" value="1"/>
</dbReference>
<dbReference type="NCBIfam" id="NF041083">
    <property type="entry name" value="thermosome_beta"/>
    <property type="match status" value="1"/>
</dbReference>
<dbReference type="InterPro" id="IPR002194">
    <property type="entry name" value="Chaperonin_TCP-1_CS"/>
</dbReference>
<evidence type="ECO:0000256" key="1">
    <source>
        <dbReference type="ARBA" id="ARBA00002912"/>
    </source>
</evidence>
<evidence type="ECO:0000313" key="11">
    <source>
        <dbReference type="EMBL" id="TPX41148.1"/>
    </source>
</evidence>
<protein>
    <recommendedName>
        <fullName evidence="9">CCT-theta</fullName>
    </recommendedName>
</protein>
<dbReference type="InterPro" id="IPR002423">
    <property type="entry name" value="Cpn60/GroEL/TCP-1"/>
</dbReference>
<proteinExistence type="inferred from homology"/>
<dbReference type="PROSITE" id="PS00750">
    <property type="entry name" value="TCP1_1"/>
    <property type="match status" value="1"/>
</dbReference>
<dbReference type="Gene3D" id="3.30.260.10">
    <property type="entry name" value="TCP-1-like chaperonin intermediate domain"/>
    <property type="match status" value="1"/>
</dbReference>
<keyword evidence="8 10" id="KW-0143">Chaperone</keyword>
<evidence type="ECO:0000256" key="6">
    <source>
        <dbReference type="ARBA" id="ARBA00022741"/>
    </source>
</evidence>
<dbReference type="Gene3D" id="3.50.7.10">
    <property type="entry name" value="GroEL"/>
    <property type="match status" value="1"/>
</dbReference>
<dbReference type="InterPro" id="IPR027409">
    <property type="entry name" value="GroEL-like_apical_dom_sf"/>
</dbReference>